<protein>
    <submittedName>
        <fullName evidence="1">PorP/SprF family type IX secretion system membrane protein</fullName>
    </submittedName>
</protein>
<dbReference type="AlphaFoldDB" id="A0AA49JKP6"/>
<dbReference type="NCBIfam" id="TIGR03519">
    <property type="entry name" value="T9SS_PorP_fam"/>
    <property type="match status" value="1"/>
</dbReference>
<sequence length="336" mass="38275">MLLIGCITSCYAQQVPLSQYFVSPVQMNPALVGSSSHPLLIIHHRSQWNSFANNYPINIASFIYPIIREYPRRFNQGGLGITLMREVNGIEGWLTSTEIQFSGAYNLPIDFEQRHVLSFGVATAYRQKTIEPGKIQWGSQYDSDLGYVSSITPSVTLLNQQIGYASVQAGMVWSYNTFKNQLLNSWQWTSGITIAQMNRPNASFTNLERRLPILLKWYGGASYTQYNWKINPQLLLLKQEEKLYANIGSYVEYRVGYNERTQQNTLLMGGIWYRWNDAVAISGGIVHRNIQVALSVDFSQYPTFDYVSVGNAWEASIVYTIASKRKTTKRRSTPLI</sequence>
<accession>A0AA49JKP6</accession>
<dbReference type="EMBL" id="CP120682">
    <property type="protein sequence ID" value="WKN40390.1"/>
    <property type="molecule type" value="Genomic_DNA"/>
</dbReference>
<reference evidence="1" key="1">
    <citation type="journal article" date="2023" name="Comput. Struct. Biotechnol. J.">
        <title>Discovery of a novel marine Bacteroidetes with a rich repertoire of carbohydrate-active enzymes.</title>
        <authorList>
            <person name="Chen B."/>
            <person name="Liu G."/>
            <person name="Chen Q."/>
            <person name="Wang H."/>
            <person name="Liu L."/>
            <person name="Tang K."/>
        </authorList>
    </citation>
    <scope>NUCLEOTIDE SEQUENCE</scope>
    <source>
        <strain evidence="1">TK19036</strain>
    </source>
</reference>
<dbReference type="InterPro" id="IPR019861">
    <property type="entry name" value="PorP/SprF_Bacteroidetes"/>
</dbReference>
<reference evidence="1" key="2">
    <citation type="journal article" date="2024" name="Antonie Van Leeuwenhoek">
        <title>Roseihalotalea indica gen. nov., sp. nov., a halophilic Bacteroidetes from mesopelagic Southwest Indian Ocean with higher carbohydrate metabolic potential.</title>
        <authorList>
            <person name="Chen B."/>
            <person name="Zhang M."/>
            <person name="Lin D."/>
            <person name="Ye J."/>
            <person name="Tang K."/>
        </authorList>
    </citation>
    <scope>NUCLEOTIDE SEQUENCE</scope>
    <source>
        <strain evidence="1">TK19036</strain>
    </source>
</reference>
<proteinExistence type="predicted"/>
<evidence type="ECO:0000313" key="1">
    <source>
        <dbReference type="EMBL" id="WKN40390.1"/>
    </source>
</evidence>
<organism evidence="1">
    <name type="scientific">Roseihalotalea indica</name>
    <dbReference type="NCBI Taxonomy" id="2867963"/>
    <lineage>
        <taxon>Bacteria</taxon>
        <taxon>Pseudomonadati</taxon>
        <taxon>Bacteroidota</taxon>
        <taxon>Cytophagia</taxon>
        <taxon>Cytophagales</taxon>
        <taxon>Catalimonadaceae</taxon>
        <taxon>Roseihalotalea</taxon>
    </lineage>
</organism>
<gene>
    <name evidence="1" type="ORF">K4G66_27805</name>
</gene>
<dbReference type="Pfam" id="PF11751">
    <property type="entry name" value="PorP_SprF"/>
    <property type="match status" value="1"/>
</dbReference>
<name>A0AA49JKP6_9BACT</name>